<dbReference type="VEuPathDB" id="TrichDB:TRFO_17860"/>
<dbReference type="Proteomes" id="UP000179807">
    <property type="component" value="Unassembled WGS sequence"/>
</dbReference>
<comment type="caution">
    <text evidence="2">The sequence shown here is derived from an EMBL/GenBank/DDBJ whole genome shotgun (WGS) entry which is preliminary data.</text>
</comment>
<keyword evidence="3" id="KW-1185">Reference proteome</keyword>
<name>A0A1J4KRD3_9EUKA</name>
<evidence type="ECO:0008006" key="4">
    <source>
        <dbReference type="Google" id="ProtNLM"/>
    </source>
</evidence>
<dbReference type="EMBL" id="MLAK01000565">
    <property type="protein sequence ID" value="OHT12372.1"/>
    <property type="molecule type" value="Genomic_DNA"/>
</dbReference>
<evidence type="ECO:0000256" key="1">
    <source>
        <dbReference type="SAM" id="Phobius"/>
    </source>
</evidence>
<keyword evidence="1" id="KW-0472">Membrane</keyword>
<accession>A0A1J4KRD3</accession>
<keyword evidence="1" id="KW-1133">Transmembrane helix</keyword>
<feature type="transmembrane region" description="Helical" evidence="1">
    <location>
        <begin position="12"/>
        <end position="32"/>
    </location>
</feature>
<feature type="transmembrane region" description="Helical" evidence="1">
    <location>
        <begin position="95"/>
        <end position="114"/>
    </location>
</feature>
<organism evidence="2 3">
    <name type="scientific">Tritrichomonas foetus</name>
    <dbReference type="NCBI Taxonomy" id="1144522"/>
    <lineage>
        <taxon>Eukaryota</taxon>
        <taxon>Metamonada</taxon>
        <taxon>Parabasalia</taxon>
        <taxon>Tritrichomonadida</taxon>
        <taxon>Tritrichomonadidae</taxon>
        <taxon>Tritrichomonas</taxon>
    </lineage>
</organism>
<gene>
    <name evidence="2" type="ORF">TRFO_17860</name>
</gene>
<reference evidence="2" key="1">
    <citation type="submission" date="2016-10" db="EMBL/GenBank/DDBJ databases">
        <authorList>
            <person name="Benchimol M."/>
            <person name="Almeida L.G."/>
            <person name="Vasconcelos A.T."/>
            <person name="Perreira-Neves A."/>
            <person name="Rosa I.A."/>
            <person name="Tasca T."/>
            <person name="Bogo M.R."/>
            <person name="de Souza W."/>
        </authorList>
    </citation>
    <scope>NUCLEOTIDE SEQUENCE [LARGE SCALE GENOMIC DNA]</scope>
    <source>
        <strain evidence="2">K</strain>
    </source>
</reference>
<dbReference type="RefSeq" id="XP_068365508.1">
    <property type="nucleotide sequence ID" value="XM_068499832.1"/>
</dbReference>
<evidence type="ECO:0000313" key="3">
    <source>
        <dbReference type="Proteomes" id="UP000179807"/>
    </source>
</evidence>
<evidence type="ECO:0000313" key="2">
    <source>
        <dbReference type="EMBL" id="OHT12372.1"/>
    </source>
</evidence>
<dbReference type="GeneID" id="94834536"/>
<feature type="transmembrane region" description="Helical" evidence="1">
    <location>
        <begin position="151"/>
        <end position="171"/>
    </location>
</feature>
<protein>
    <recommendedName>
        <fullName evidence="4">ER membrane protein complex subunit 3</fullName>
    </recommendedName>
</protein>
<proteinExistence type="predicted"/>
<dbReference type="AlphaFoldDB" id="A0A1J4KRD3"/>
<sequence length="219" mass="25639">MISIDEFLESYYFTALEVFVVSIFSQVIFLYIKLYNNISNGPISRRNNALFYRTKFWIRNNFKYCRSAIDIRRTFALNKMEKPLRADKFVFPENPFLMILPMLFGMGFSLYMSFSIGSKPALILPFEIPPLLKKFLQYGFPSNFEVDNYTVSAYGLYLALQTCSELFALMVPMGKAFKMTYTNKSNYKQYANRLAADPHKWELENAEDELLAMIDSKMK</sequence>
<keyword evidence="1" id="KW-0812">Transmembrane</keyword>